<feature type="active site" description="Proton acceptor" evidence="2">
    <location>
        <position position="138"/>
    </location>
</feature>
<evidence type="ECO:0000256" key="1">
    <source>
        <dbReference type="ARBA" id="ARBA00010052"/>
    </source>
</evidence>
<dbReference type="InterPro" id="IPR044929">
    <property type="entry name" value="DNA/RNA_non-sp_Endonuclease_sf"/>
</dbReference>
<dbReference type="Pfam" id="PF01223">
    <property type="entry name" value="Endonuclease_NS"/>
    <property type="match status" value="1"/>
</dbReference>
<proteinExistence type="inferred from homology"/>
<sequence>MKFWLNHKGMAPILNKFVSHTVALLVGATAASVALEKLKKENEEKIIVIDSSKKDESTSTLPTLGGPIHLWNPNPNLLIVYDKRTKCALYSVERILPRDNLDNSPRRDGRKFYKPRGIAEHHLPKEGFYRKTGFDKGHCAAAANHTNESDYNDTFSMSNVFPQNAHMNREAWAGLENLVRKQADILQREVISVTGAIWLPSKIVPAEKPGNRDLLQFQSLAFGNPPDIIHVPTHLYKLFYTENTDDKGKKYIDNFAAFVIPNDDSFRKRNSLADYVVRPTELEAVTGLSFFSDHSQDLDSFDLVTEKFWSKQVVNVNQLTNDSLQGSNIQQLSKNKKKNVNKKLVEIDKYQIIPNHFCENGVCSKIRFKKK</sequence>
<dbReference type="InterPro" id="IPR040255">
    <property type="entry name" value="Non-specific_endonuclease"/>
</dbReference>
<dbReference type="SUPFAM" id="SSF54060">
    <property type="entry name" value="His-Me finger endonucleases"/>
    <property type="match status" value="1"/>
</dbReference>
<dbReference type="PANTHER" id="PTHR13966:SF5">
    <property type="entry name" value="ENDONUCLEASE G, MITOCHONDRIAL"/>
    <property type="match status" value="1"/>
</dbReference>
<accession>A0AAD3CRM7</accession>
<dbReference type="GO" id="GO:0004521">
    <property type="term" value="F:RNA endonuclease activity"/>
    <property type="evidence" value="ECO:0007669"/>
    <property type="project" value="TreeGrafter"/>
</dbReference>
<dbReference type="Gene3D" id="3.40.570.10">
    <property type="entry name" value="Extracellular Endonuclease, subunit A"/>
    <property type="match status" value="1"/>
</dbReference>
<dbReference type="InterPro" id="IPR020821">
    <property type="entry name" value="ENPP1-3/EXOG-like_nuc-like"/>
</dbReference>
<evidence type="ECO:0000259" key="4">
    <source>
        <dbReference type="SMART" id="SM00477"/>
    </source>
</evidence>
<dbReference type="InterPro" id="IPR044925">
    <property type="entry name" value="His-Me_finger_sf"/>
</dbReference>
<dbReference type="EMBL" id="BLLK01000045">
    <property type="protein sequence ID" value="GFH50937.1"/>
    <property type="molecule type" value="Genomic_DNA"/>
</dbReference>
<dbReference type="GO" id="GO:0003676">
    <property type="term" value="F:nucleic acid binding"/>
    <property type="evidence" value="ECO:0007669"/>
    <property type="project" value="InterPro"/>
</dbReference>
<dbReference type="PANTHER" id="PTHR13966">
    <property type="entry name" value="ENDONUCLEASE RELATED"/>
    <property type="match status" value="1"/>
</dbReference>
<dbReference type="SMART" id="SM00892">
    <property type="entry name" value="Endonuclease_NS"/>
    <property type="match status" value="1"/>
</dbReference>
<dbReference type="GO" id="GO:0046872">
    <property type="term" value="F:metal ion binding"/>
    <property type="evidence" value="ECO:0007669"/>
    <property type="project" value="UniProtKB-KW"/>
</dbReference>
<comment type="similarity">
    <text evidence="1">Belongs to the DNA/RNA non-specific endonuclease family.</text>
</comment>
<name>A0AAD3CRM7_9STRA</name>
<feature type="domain" description="DNA/RNA non-specific endonuclease/pyrophosphatase/phosphodiesterase" evidence="5">
    <location>
        <begin position="73"/>
        <end position="297"/>
    </location>
</feature>
<evidence type="ECO:0008006" key="8">
    <source>
        <dbReference type="Google" id="ProtNLM"/>
    </source>
</evidence>
<evidence type="ECO:0000256" key="3">
    <source>
        <dbReference type="PIRSR" id="PIRSR640255-2"/>
    </source>
</evidence>
<feature type="binding site" evidence="3">
    <location>
        <position position="168"/>
    </location>
    <ligand>
        <name>Mg(2+)</name>
        <dbReference type="ChEBI" id="CHEBI:18420"/>
        <note>catalytic</note>
    </ligand>
</feature>
<dbReference type="AlphaFoldDB" id="A0AAD3CRM7"/>
<evidence type="ECO:0000313" key="7">
    <source>
        <dbReference type="Proteomes" id="UP001054902"/>
    </source>
</evidence>
<reference evidence="6 7" key="1">
    <citation type="journal article" date="2021" name="Sci. Rep.">
        <title>The genome of the diatom Chaetoceros tenuissimus carries an ancient integrated fragment of an extant virus.</title>
        <authorList>
            <person name="Hongo Y."/>
            <person name="Kimura K."/>
            <person name="Takaki Y."/>
            <person name="Yoshida Y."/>
            <person name="Baba S."/>
            <person name="Kobayashi G."/>
            <person name="Nagasaki K."/>
            <person name="Hano T."/>
            <person name="Tomaru Y."/>
        </authorList>
    </citation>
    <scope>NUCLEOTIDE SEQUENCE [LARGE SCALE GENOMIC DNA]</scope>
    <source>
        <strain evidence="6 7">NIES-3715</strain>
    </source>
</reference>
<evidence type="ECO:0000313" key="6">
    <source>
        <dbReference type="EMBL" id="GFH50937.1"/>
    </source>
</evidence>
<feature type="domain" description="ENPP1-3/EXOG-like endonuclease/phosphodiesterase" evidence="4">
    <location>
        <begin position="74"/>
        <end position="297"/>
    </location>
</feature>
<keyword evidence="7" id="KW-1185">Reference proteome</keyword>
<dbReference type="SMART" id="SM00477">
    <property type="entry name" value="NUC"/>
    <property type="match status" value="1"/>
</dbReference>
<evidence type="ECO:0000256" key="2">
    <source>
        <dbReference type="PIRSR" id="PIRSR640255-1"/>
    </source>
</evidence>
<gene>
    <name evidence="6" type="ORF">CTEN210_07413</name>
</gene>
<dbReference type="GO" id="GO:0000014">
    <property type="term" value="F:single-stranded DNA endodeoxyribonuclease activity"/>
    <property type="evidence" value="ECO:0007669"/>
    <property type="project" value="TreeGrafter"/>
</dbReference>
<evidence type="ECO:0000259" key="5">
    <source>
        <dbReference type="SMART" id="SM00892"/>
    </source>
</evidence>
<dbReference type="GO" id="GO:0005634">
    <property type="term" value="C:nucleus"/>
    <property type="evidence" value="ECO:0007669"/>
    <property type="project" value="TreeGrafter"/>
</dbReference>
<dbReference type="GO" id="GO:0005743">
    <property type="term" value="C:mitochondrial inner membrane"/>
    <property type="evidence" value="ECO:0007669"/>
    <property type="project" value="TreeGrafter"/>
</dbReference>
<organism evidence="6 7">
    <name type="scientific">Chaetoceros tenuissimus</name>
    <dbReference type="NCBI Taxonomy" id="426638"/>
    <lineage>
        <taxon>Eukaryota</taxon>
        <taxon>Sar</taxon>
        <taxon>Stramenopiles</taxon>
        <taxon>Ochrophyta</taxon>
        <taxon>Bacillariophyta</taxon>
        <taxon>Coscinodiscophyceae</taxon>
        <taxon>Chaetocerotophycidae</taxon>
        <taxon>Chaetocerotales</taxon>
        <taxon>Chaetocerotaceae</taxon>
        <taxon>Chaetoceros</taxon>
    </lineage>
</organism>
<dbReference type="InterPro" id="IPR001604">
    <property type="entry name" value="Endo_G_ENPP1-like_dom"/>
</dbReference>
<keyword evidence="3" id="KW-0479">Metal-binding</keyword>
<dbReference type="Proteomes" id="UP001054902">
    <property type="component" value="Unassembled WGS sequence"/>
</dbReference>
<comment type="caution">
    <text evidence="6">The sequence shown here is derived from an EMBL/GenBank/DDBJ whole genome shotgun (WGS) entry which is preliminary data.</text>
</comment>
<protein>
    <recommendedName>
        <fullName evidence="8">Endonuclease</fullName>
    </recommendedName>
</protein>